<gene>
    <name evidence="1" type="ORF">C7B82_15570</name>
</gene>
<proteinExistence type="predicted"/>
<organism evidence="1 2">
    <name type="scientific">Stenomitos frigidus ULC18</name>
    <dbReference type="NCBI Taxonomy" id="2107698"/>
    <lineage>
        <taxon>Bacteria</taxon>
        <taxon>Bacillati</taxon>
        <taxon>Cyanobacteriota</taxon>
        <taxon>Cyanophyceae</taxon>
        <taxon>Leptolyngbyales</taxon>
        <taxon>Leptolyngbyaceae</taxon>
        <taxon>Stenomitos</taxon>
    </lineage>
</organism>
<name>A0A2T1E4Z4_9CYAN</name>
<dbReference type="OrthoDB" id="426600at2"/>
<protein>
    <submittedName>
        <fullName evidence="1">Uncharacterized protein</fullName>
    </submittedName>
</protein>
<evidence type="ECO:0000313" key="2">
    <source>
        <dbReference type="Proteomes" id="UP000239576"/>
    </source>
</evidence>
<dbReference type="Proteomes" id="UP000239576">
    <property type="component" value="Unassembled WGS sequence"/>
</dbReference>
<accession>A0A2T1E4Z4</accession>
<sequence>MVTPNMMRQLWALVESTQVTTLLQFEDTDLVQFLLKRFRAQQSIDAQAASNLDTYIQSKLPLIRDLAEDRKSLHQGSH</sequence>
<dbReference type="AlphaFoldDB" id="A0A2T1E4Z4"/>
<dbReference type="RefSeq" id="WP_106257211.1">
    <property type="nucleotide sequence ID" value="NZ_CAWNSW010000089.1"/>
</dbReference>
<keyword evidence="2" id="KW-1185">Reference proteome</keyword>
<evidence type="ECO:0000313" key="1">
    <source>
        <dbReference type="EMBL" id="PSB27801.1"/>
    </source>
</evidence>
<dbReference type="EMBL" id="PVWK01000084">
    <property type="protein sequence ID" value="PSB27801.1"/>
    <property type="molecule type" value="Genomic_DNA"/>
</dbReference>
<reference evidence="2" key="1">
    <citation type="submission" date="2018-02" db="EMBL/GenBank/DDBJ databases">
        <authorList>
            <person name="Moore K."/>
            <person name="Momper L."/>
        </authorList>
    </citation>
    <scope>NUCLEOTIDE SEQUENCE [LARGE SCALE GENOMIC DNA]</scope>
    <source>
        <strain evidence="2">ULC18</strain>
    </source>
</reference>
<reference evidence="1 2" key="2">
    <citation type="submission" date="2018-03" db="EMBL/GenBank/DDBJ databases">
        <title>The ancient ancestry and fast evolution of plastids.</title>
        <authorList>
            <person name="Moore K.R."/>
            <person name="Magnabosco C."/>
            <person name="Momper L."/>
            <person name="Gold D.A."/>
            <person name="Bosak T."/>
            <person name="Fournier G.P."/>
        </authorList>
    </citation>
    <scope>NUCLEOTIDE SEQUENCE [LARGE SCALE GENOMIC DNA]</scope>
    <source>
        <strain evidence="1 2">ULC18</strain>
    </source>
</reference>
<comment type="caution">
    <text evidence="1">The sequence shown here is derived from an EMBL/GenBank/DDBJ whole genome shotgun (WGS) entry which is preliminary data.</text>
</comment>